<dbReference type="SUPFAM" id="SSF69318">
    <property type="entry name" value="Integrin alpha N-terminal domain"/>
    <property type="match status" value="2"/>
</dbReference>
<dbReference type="Proteomes" id="UP000319619">
    <property type="component" value="Unassembled WGS sequence"/>
</dbReference>
<evidence type="ECO:0000313" key="2">
    <source>
        <dbReference type="EMBL" id="TKJ42108.1"/>
    </source>
</evidence>
<keyword evidence="1" id="KW-0732">Signal</keyword>
<reference evidence="2 3" key="1">
    <citation type="submission" date="2017-06" db="EMBL/GenBank/DDBJ databases">
        <title>Novel microbial phyla capable of carbon fixation and sulfur reduction in deep-sea sediments.</title>
        <authorList>
            <person name="Huang J."/>
            <person name="Baker B."/>
            <person name="Wang Y."/>
        </authorList>
    </citation>
    <scope>NUCLEOTIDE SEQUENCE [LARGE SCALE GENOMIC DNA]</scope>
    <source>
        <strain evidence="2">B3_LCP</strain>
    </source>
</reference>
<dbReference type="PANTHER" id="PTHR44103:SF1">
    <property type="entry name" value="PROPROTEIN CONVERTASE P"/>
    <property type="match status" value="1"/>
</dbReference>
<organism evidence="2 3">
    <name type="scientific">candidate division LCP-89 bacterium B3_LCP</name>
    <dbReference type="NCBI Taxonomy" id="2012998"/>
    <lineage>
        <taxon>Bacteria</taxon>
        <taxon>Pseudomonadati</taxon>
        <taxon>Bacteria division LCP-89</taxon>
    </lineage>
</organism>
<protein>
    <recommendedName>
        <fullName evidence="4">VCBS repeat-containing protein</fullName>
    </recommendedName>
</protein>
<dbReference type="PANTHER" id="PTHR44103">
    <property type="entry name" value="PROPROTEIN CONVERTASE P"/>
    <property type="match status" value="1"/>
</dbReference>
<dbReference type="InterPro" id="IPR028994">
    <property type="entry name" value="Integrin_alpha_N"/>
</dbReference>
<evidence type="ECO:0000313" key="3">
    <source>
        <dbReference type="Proteomes" id="UP000319619"/>
    </source>
</evidence>
<name>A0A532V4N5_UNCL8</name>
<dbReference type="EMBL" id="NJBN01000001">
    <property type="protein sequence ID" value="TKJ42108.1"/>
    <property type="molecule type" value="Genomic_DNA"/>
</dbReference>
<dbReference type="AlphaFoldDB" id="A0A532V4N5"/>
<dbReference type="Pfam" id="PF13517">
    <property type="entry name" value="FG-GAP_3"/>
    <property type="match status" value="1"/>
</dbReference>
<proteinExistence type="predicted"/>
<dbReference type="InterPro" id="IPR013517">
    <property type="entry name" value="FG-GAP"/>
</dbReference>
<sequence>MADLRTLGGGYTHSHPDLCNIDSDNDLDFFVGSSSHYVDYYENTGTATDPEFVFGANNWESVCCFPNNSHTNPDFWDLDDDGDKDLLIGAGYVRYYQNVGTQNDPDFTGFSDTLFEASGNWVFGTHVALVDLDDDDDGDLICGEYQGHLQFYRNIGTPDSFSFYLEDANWIGVNVGDNADPTFCDLDNDSDFDLFIGDENGSIWYFLNDGDSITYNFIYQTDHFANIDVGDHASPEFADIDGDGDYDLFVGSEDTGPFYYENIGTPFTPNFSPVIENYLTIDLGYWQTRSQIVDINGDEAPDLIAATTDHLFYFENSGTGGNPHFILTAEAWQGIYQPAIKPYFVDIDADGDYDLFCGEGVIPGPPSVALYINRGTPQEPDFVLHDPNYITNEDFFVNTSPGLTDIDADGDYDMFISDGGGNFFYYQNIGDLLSPNFTCVDSQWQGIQFLYPRDGWRGFDFVDIDDDQDYDLFIESHVDYNLCFYRNTGTPQNANMVLEIDVLFPDISLEPCPTFVDIDLDGDEDLFCGETGGGIFFFRNVTGQNEVGPKRPDTPFPKLDFSIGPNPANPITWISFTLPSP</sequence>
<evidence type="ECO:0000256" key="1">
    <source>
        <dbReference type="ARBA" id="ARBA00022729"/>
    </source>
</evidence>
<gene>
    <name evidence="2" type="ORF">CEE37_00070</name>
</gene>
<evidence type="ECO:0008006" key="4">
    <source>
        <dbReference type="Google" id="ProtNLM"/>
    </source>
</evidence>
<dbReference type="Gene3D" id="2.130.10.130">
    <property type="entry name" value="Integrin alpha, N-terminal"/>
    <property type="match status" value="1"/>
</dbReference>
<comment type="caution">
    <text evidence="2">The sequence shown here is derived from an EMBL/GenBank/DDBJ whole genome shotgun (WGS) entry which is preliminary data.</text>
</comment>
<accession>A0A532V4N5</accession>